<comment type="caution">
    <text evidence="19">The sequence shown here is derived from an EMBL/GenBank/DDBJ whole genome shotgun (WGS) entry which is preliminary data.</text>
</comment>
<feature type="domain" description="C2H2-type" evidence="18">
    <location>
        <begin position="763"/>
        <end position="789"/>
    </location>
</feature>
<evidence type="ECO:0000256" key="3">
    <source>
        <dbReference type="ARBA" id="ARBA00009995"/>
    </source>
</evidence>
<dbReference type="AlphaFoldDB" id="A0A811RW03"/>
<dbReference type="PANTHER" id="PTHR48047:SF188">
    <property type="entry name" value="GLYCOSYLTRANSFERASE"/>
    <property type="match status" value="1"/>
</dbReference>
<keyword evidence="7" id="KW-0808">Transferase</keyword>
<evidence type="ECO:0000256" key="2">
    <source>
        <dbReference type="ARBA" id="ARBA00006673"/>
    </source>
</evidence>
<name>A0A811RW03_9POAL</name>
<dbReference type="FunFam" id="3.40.50.2000:FF:000064">
    <property type="entry name" value="Glycosyltransferase"/>
    <property type="match status" value="1"/>
</dbReference>
<evidence type="ECO:0000256" key="13">
    <source>
        <dbReference type="ARBA" id="ARBA00023015"/>
    </source>
</evidence>
<dbReference type="GO" id="GO:0005730">
    <property type="term" value="C:nucleolus"/>
    <property type="evidence" value="ECO:0007669"/>
    <property type="project" value="UniProtKB-SubCell"/>
</dbReference>
<gene>
    <name evidence="19" type="ORF">NCGR_LOCUS57162</name>
</gene>
<keyword evidence="20" id="KW-1185">Reference proteome</keyword>
<reference evidence="19" key="1">
    <citation type="submission" date="2020-10" db="EMBL/GenBank/DDBJ databases">
        <authorList>
            <person name="Han B."/>
            <person name="Lu T."/>
            <person name="Zhao Q."/>
            <person name="Huang X."/>
            <person name="Zhao Y."/>
        </authorList>
    </citation>
    <scope>NUCLEOTIDE SEQUENCE</scope>
</reference>
<organism evidence="19 20">
    <name type="scientific">Miscanthus lutarioriparius</name>
    <dbReference type="NCBI Taxonomy" id="422564"/>
    <lineage>
        <taxon>Eukaryota</taxon>
        <taxon>Viridiplantae</taxon>
        <taxon>Streptophyta</taxon>
        <taxon>Embryophyta</taxon>
        <taxon>Tracheophyta</taxon>
        <taxon>Spermatophyta</taxon>
        <taxon>Magnoliopsida</taxon>
        <taxon>Liliopsida</taxon>
        <taxon>Poales</taxon>
        <taxon>Poaceae</taxon>
        <taxon>PACMAD clade</taxon>
        <taxon>Panicoideae</taxon>
        <taxon>Andropogonodae</taxon>
        <taxon>Andropogoneae</taxon>
        <taxon>Saccharinae</taxon>
        <taxon>Miscanthus</taxon>
    </lineage>
</organism>
<dbReference type="InterPro" id="IPR041232">
    <property type="entry name" value="NPL"/>
</dbReference>
<keyword evidence="10" id="KW-0378">Hydrolase</keyword>
<dbReference type="Pfam" id="PF00201">
    <property type="entry name" value="UDPGT"/>
    <property type="match status" value="1"/>
</dbReference>
<evidence type="ECO:0000256" key="17">
    <source>
        <dbReference type="SAM" id="MobiDB-lite"/>
    </source>
</evidence>
<keyword evidence="9 16" id="KW-0863">Zinc-finger</keyword>
<feature type="region of interest" description="Disordered" evidence="17">
    <location>
        <begin position="609"/>
        <end position="768"/>
    </location>
</feature>
<evidence type="ECO:0000256" key="14">
    <source>
        <dbReference type="ARBA" id="ARBA00023163"/>
    </source>
</evidence>
<evidence type="ECO:0000256" key="12">
    <source>
        <dbReference type="ARBA" id="ARBA00022853"/>
    </source>
</evidence>
<dbReference type="InterPro" id="IPR013087">
    <property type="entry name" value="Znf_C2H2_type"/>
</dbReference>
<feature type="compositionally biased region" description="Basic and acidic residues" evidence="17">
    <location>
        <begin position="609"/>
        <end position="622"/>
    </location>
</feature>
<dbReference type="FunFam" id="2.60.120.340:FF:000004">
    <property type="entry name" value="Histone deacetylase HDT1"/>
    <property type="match status" value="1"/>
</dbReference>
<dbReference type="PROSITE" id="PS50157">
    <property type="entry name" value="ZINC_FINGER_C2H2_2"/>
    <property type="match status" value="1"/>
</dbReference>
<evidence type="ECO:0000256" key="6">
    <source>
        <dbReference type="ARBA" id="ARBA00022676"/>
    </source>
</evidence>
<evidence type="ECO:0000256" key="16">
    <source>
        <dbReference type="PROSITE-ProRule" id="PRU00042"/>
    </source>
</evidence>
<evidence type="ECO:0000256" key="9">
    <source>
        <dbReference type="ARBA" id="ARBA00022771"/>
    </source>
</evidence>
<dbReference type="InterPro" id="IPR035595">
    <property type="entry name" value="UDP_glycos_trans_CS"/>
</dbReference>
<dbReference type="PROSITE" id="PS00028">
    <property type="entry name" value="ZINC_FINGER_C2H2_1"/>
    <property type="match status" value="1"/>
</dbReference>
<dbReference type="OrthoDB" id="2019803at2759"/>
<keyword evidence="15" id="KW-0539">Nucleus</keyword>
<keyword evidence="5" id="KW-0597">Phosphoprotein</keyword>
<dbReference type="Pfam" id="PF26168">
    <property type="entry name" value="Glyco_transf_N"/>
    <property type="match status" value="1"/>
</dbReference>
<dbReference type="EMBL" id="CAJGYO010000017">
    <property type="protein sequence ID" value="CAD6333064.1"/>
    <property type="molecule type" value="Genomic_DNA"/>
</dbReference>
<dbReference type="SUPFAM" id="SSF53756">
    <property type="entry name" value="UDP-Glycosyltransferase/glycogen phosphorylase"/>
    <property type="match status" value="1"/>
</dbReference>
<dbReference type="InterPro" id="IPR002213">
    <property type="entry name" value="UDP_glucos_trans"/>
</dbReference>
<feature type="compositionally biased region" description="Basic and acidic residues" evidence="17">
    <location>
        <begin position="691"/>
        <end position="704"/>
    </location>
</feature>
<dbReference type="Gene3D" id="2.60.120.340">
    <property type="entry name" value="Nucleoplasmin core domain"/>
    <property type="match status" value="1"/>
</dbReference>
<comment type="similarity">
    <text evidence="3">Belongs to the UDP-glycosyltransferase family.</text>
</comment>
<evidence type="ECO:0000313" key="19">
    <source>
        <dbReference type="EMBL" id="CAD6333064.1"/>
    </source>
</evidence>
<dbReference type="CDD" id="cd03784">
    <property type="entry name" value="GT1_Gtf-like"/>
    <property type="match status" value="1"/>
</dbReference>
<proteinExistence type="inferred from homology"/>
<sequence>MAAAKHVVLFPFPGQGHLSAFMSLADLLHGTLPNAAITLVSTPHNVAALRTTAWSNSSFLGFHALPFTPADHGLPPDCESSDAVQPGAIAGLLVAFESLEAAFDDYLSTAAGGGHDVCVVSDPFTAWTVTAARRRGCAHAFFASCGAYGSAVVHSLWSHLPVQPDPDTGRVHLPEYPEVVIHRWQLSKNASAPPAVAKRAALYGRQIPLGYETGAVIVNTVEEFEPTGLDMLRRTLKIPVWPIGPLVRATNLPVSLEAEAAVVSFLDYHSPSSVLYISFRSQNSIRADHMADLALALESTGQPFVWAMRPPNGHDIKGDFRADQWLPDGFEERARTSSRELLVRGWAPQVRILAHASTGAFLSHCGWNSVLESVTHGVPIIGWPLAGEQFYNAKMLKEEWGVGVEVARGNMEDTVVNRAAVADVVETVMGQTAKGAEMRRRVREIKEAVEGSWNKGGGASRKAMEDFLRAMNLRNPRPPTSRRGAGMRAPCDGGSAVVGLEVKPGSTVKCEPGHGFILHLSQAALGESKKSGNALMYVKVDDQKLAIGTLSIDKYPQIQFDLVFDKEFELSHTSKTTILVSLTSFLPSSTMDLDSEDEDEELDIPVIKENGKADGKEQKNQEKAVAAASKSSLVSKKSKDDDDSDEDETDDSDEDDTDDSDEGEGLSPEEGDDDDSSDEDDTSDDEEEETPTPKKPEAGKKRPAENSLTPLSDKKAKVATPTAQKTGGKKGAVHVATPHPAKGKTPANNDKSKDKSPKSGGSVPCKSCTKTFNSEMALQAHSKAKHVTK</sequence>
<evidence type="ECO:0000256" key="10">
    <source>
        <dbReference type="ARBA" id="ARBA00022801"/>
    </source>
</evidence>
<feature type="compositionally biased region" description="Low complexity" evidence="17">
    <location>
        <begin position="623"/>
        <end position="635"/>
    </location>
</feature>
<dbReference type="InterPro" id="IPR058980">
    <property type="entry name" value="Glyco_transf_N"/>
</dbReference>
<keyword evidence="12" id="KW-0156">Chromatin regulator</keyword>
<comment type="similarity">
    <text evidence="2">Belongs to the histone deacetylase HD2 family.</text>
</comment>
<evidence type="ECO:0000256" key="15">
    <source>
        <dbReference type="ARBA" id="ARBA00023242"/>
    </source>
</evidence>
<dbReference type="GO" id="GO:0035251">
    <property type="term" value="F:UDP-glucosyltransferase activity"/>
    <property type="evidence" value="ECO:0007669"/>
    <property type="project" value="TreeGrafter"/>
</dbReference>
<evidence type="ECO:0000256" key="11">
    <source>
        <dbReference type="ARBA" id="ARBA00022833"/>
    </source>
</evidence>
<keyword evidence="13" id="KW-0805">Transcription regulation</keyword>
<accession>A0A811RW03</accession>
<dbReference type="PROSITE" id="PS00375">
    <property type="entry name" value="UDPGT"/>
    <property type="match status" value="1"/>
</dbReference>
<evidence type="ECO:0000256" key="1">
    <source>
        <dbReference type="ARBA" id="ARBA00004604"/>
    </source>
</evidence>
<dbReference type="Proteomes" id="UP000604825">
    <property type="component" value="Unassembled WGS sequence"/>
</dbReference>
<dbReference type="GO" id="GO:0016787">
    <property type="term" value="F:hydrolase activity"/>
    <property type="evidence" value="ECO:0007669"/>
    <property type="project" value="UniProtKB-KW"/>
</dbReference>
<dbReference type="Pfam" id="PF17800">
    <property type="entry name" value="NPL"/>
    <property type="match status" value="1"/>
</dbReference>
<keyword evidence="8" id="KW-0479">Metal-binding</keyword>
<evidence type="ECO:0000256" key="4">
    <source>
        <dbReference type="ARBA" id="ARBA00022491"/>
    </source>
</evidence>
<keyword evidence="14" id="KW-0804">Transcription</keyword>
<evidence type="ECO:0000313" key="20">
    <source>
        <dbReference type="Proteomes" id="UP000604825"/>
    </source>
</evidence>
<feature type="compositionally biased region" description="Acidic residues" evidence="17">
    <location>
        <begin position="641"/>
        <end position="690"/>
    </location>
</feature>
<evidence type="ECO:0000256" key="7">
    <source>
        <dbReference type="ARBA" id="ARBA00022679"/>
    </source>
</evidence>
<dbReference type="GO" id="GO:0006325">
    <property type="term" value="P:chromatin organization"/>
    <property type="evidence" value="ECO:0007669"/>
    <property type="project" value="UniProtKB-KW"/>
</dbReference>
<keyword evidence="11" id="KW-0862">Zinc</keyword>
<dbReference type="Gene3D" id="3.40.50.2000">
    <property type="entry name" value="Glycogen Phosphorylase B"/>
    <property type="match status" value="2"/>
</dbReference>
<dbReference type="PANTHER" id="PTHR48047">
    <property type="entry name" value="GLYCOSYLTRANSFERASE"/>
    <property type="match status" value="1"/>
</dbReference>
<evidence type="ECO:0000256" key="8">
    <source>
        <dbReference type="ARBA" id="ARBA00022723"/>
    </source>
</evidence>
<keyword evidence="4" id="KW-0678">Repressor</keyword>
<dbReference type="FunFam" id="3.40.50.2000:FF:000103">
    <property type="entry name" value="Glycosyltransferase"/>
    <property type="match status" value="1"/>
</dbReference>
<keyword evidence="6" id="KW-0328">Glycosyltransferase</keyword>
<comment type="subcellular location">
    <subcellularLocation>
        <location evidence="1">Nucleus</location>
        <location evidence="1">Nucleolus</location>
    </subcellularLocation>
</comment>
<evidence type="ECO:0000259" key="18">
    <source>
        <dbReference type="PROSITE" id="PS50157"/>
    </source>
</evidence>
<dbReference type="GO" id="GO:0008270">
    <property type="term" value="F:zinc ion binding"/>
    <property type="evidence" value="ECO:0007669"/>
    <property type="project" value="UniProtKB-KW"/>
</dbReference>
<evidence type="ECO:0000256" key="5">
    <source>
        <dbReference type="ARBA" id="ARBA00022553"/>
    </source>
</evidence>
<protein>
    <recommendedName>
        <fullName evidence="18">C2H2-type domain-containing protein</fullName>
    </recommendedName>
</protein>